<evidence type="ECO:0000313" key="4">
    <source>
        <dbReference type="Proteomes" id="UP001208649"/>
    </source>
</evidence>
<reference evidence="4" key="1">
    <citation type="submission" date="2023-07" db="EMBL/GenBank/DDBJ databases">
        <title>Chryseobacterium sp. strain PBS4-4 Genome sequencing and assembly.</title>
        <authorList>
            <person name="Jung Y."/>
        </authorList>
    </citation>
    <scope>NUCLEOTIDE SEQUENCE [LARGE SCALE GENOMIC DNA]</scope>
    <source>
        <strain evidence="4">PBS4-4</strain>
    </source>
</reference>
<evidence type="ECO:0000256" key="1">
    <source>
        <dbReference type="SAM" id="SignalP"/>
    </source>
</evidence>
<feature type="domain" description="Outer membrane protein beta-barrel" evidence="2">
    <location>
        <begin position="21"/>
        <end position="230"/>
    </location>
</feature>
<dbReference type="EMBL" id="JAOTEM010000002">
    <property type="protein sequence ID" value="MCU7617200.1"/>
    <property type="molecule type" value="Genomic_DNA"/>
</dbReference>
<protein>
    <submittedName>
        <fullName evidence="3">PorT family protein</fullName>
    </submittedName>
</protein>
<proteinExistence type="predicted"/>
<feature type="signal peptide" evidence="1">
    <location>
        <begin position="1"/>
        <end position="21"/>
    </location>
</feature>
<keyword evidence="1" id="KW-0732">Signal</keyword>
<name>A0ABT2W4R0_9FLAO</name>
<gene>
    <name evidence="3" type="ORF">NZ698_08320</name>
</gene>
<dbReference type="InterPro" id="IPR025665">
    <property type="entry name" value="Beta-barrel_OMP_2"/>
</dbReference>
<evidence type="ECO:0000259" key="2">
    <source>
        <dbReference type="Pfam" id="PF13568"/>
    </source>
</evidence>
<dbReference type="RefSeq" id="WP_263002648.1">
    <property type="nucleotide sequence ID" value="NZ_JAOTEM010000002.1"/>
</dbReference>
<organism evidence="3 4">
    <name type="scientific">Chryseobacterium edaphi</name>
    <dbReference type="NCBI Taxonomy" id="2976532"/>
    <lineage>
        <taxon>Bacteria</taxon>
        <taxon>Pseudomonadati</taxon>
        <taxon>Bacteroidota</taxon>
        <taxon>Flavobacteriia</taxon>
        <taxon>Flavobacteriales</taxon>
        <taxon>Weeksellaceae</taxon>
        <taxon>Chryseobacterium group</taxon>
        <taxon>Chryseobacterium</taxon>
    </lineage>
</organism>
<dbReference type="Pfam" id="PF13568">
    <property type="entry name" value="OMP_b-brl_2"/>
    <property type="match status" value="1"/>
</dbReference>
<accession>A0ABT2W4R0</accession>
<evidence type="ECO:0000313" key="3">
    <source>
        <dbReference type="EMBL" id="MCU7617200.1"/>
    </source>
</evidence>
<dbReference type="Proteomes" id="UP001208649">
    <property type="component" value="Unassembled WGS sequence"/>
</dbReference>
<keyword evidence="4" id="KW-1185">Reference proteome</keyword>
<feature type="chain" id="PRO_5046861379" evidence="1">
    <location>
        <begin position="22"/>
        <end position="254"/>
    </location>
</feature>
<comment type="caution">
    <text evidence="3">The sequence shown here is derived from an EMBL/GenBank/DDBJ whole genome shotgun (WGS) entry which is preliminary data.</text>
</comment>
<sequence length="254" mass="28573">MKKIFYLTIAIVIMLSFKLNAQDLNKQDSVKKFQFRVTAGLNVGGLTPIPLPNNIRKVKSYNPDFNPSIGLEGLYKFHKKWSVGINPRIEYKGMKVKDSVLYFHTMIQEGEGPEAASFEGDFTGTNYTEAKNLYLGTPVFVQFTPGKKWHYRLGGYFAFLLKSEFQGNVSDGYIRNGGSKGEKVTISSATFDFSDKIKKFDYGLYAGVKRDICERFSLDLSLQWGLGSAFPSSFTGISFPMHNIFAQIGGGYRF</sequence>